<accession>A0A2A4FHR0</accession>
<name>A0A2A4FHR0_9BURK</name>
<dbReference type="RefSeq" id="WP_084908609.1">
    <property type="nucleotide sequence ID" value="NZ_CP020738.1"/>
</dbReference>
<evidence type="ECO:0000313" key="2">
    <source>
        <dbReference type="Proteomes" id="UP000217994"/>
    </source>
</evidence>
<organism evidence="1 2">
    <name type="scientific">Burkholderia ubonensis subsp. mesacidophila</name>
    <dbReference type="NCBI Taxonomy" id="265293"/>
    <lineage>
        <taxon>Bacteria</taxon>
        <taxon>Pseudomonadati</taxon>
        <taxon>Pseudomonadota</taxon>
        <taxon>Betaproteobacteria</taxon>
        <taxon>Burkholderiales</taxon>
        <taxon>Burkholderiaceae</taxon>
        <taxon>Burkholderia</taxon>
        <taxon>Burkholderia cepacia complex</taxon>
    </lineage>
</organism>
<proteinExistence type="predicted"/>
<dbReference type="AlphaFoldDB" id="A0A2A4FHR0"/>
<sequence>MKLDIRGTGPGIAELEHLDDLPVELRDPVRMFADLINAGFVVPDDPVSRRPERPRVVLTGPRFSDARDTAAWHIDAPGLPVSHLLIAKNLLGMRAIEASFVAAGNHEPLTLENVDFPRHEASVPFAFTVDLDESVPIRGCMIYVQYRAPLEKARADQLCKQFSIWGNVAMCGGFTPPGVAPGKAGTLFVAAFQYDPGTIALEFEECFAIDFASFELIKRFLLEQTDAGNPVVDVTVE</sequence>
<reference evidence="1 2" key="1">
    <citation type="submission" date="2017-01" db="EMBL/GenBank/DDBJ databases">
        <title>Whole-Genome Shotgun Sequencing of Two beta-Proteobacterial Species in Search of the Bulgecin Biosynthetic Cluster.</title>
        <authorList>
            <person name="Horsman M.E."/>
            <person name="Marous D.R."/>
            <person name="Li R."/>
            <person name="Oliver R.A."/>
            <person name="Byun B."/>
            <person name="Emrich S.J."/>
            <person name="Boggess B."/>
            <person name="Townsend C.A."/>
            <person name="Mobashery S."/>
        </authorList>
    </citation>
    <scope>NUCLEOTIDE SEQUENCE [LARGE SCALE GENOMIC DNA]</scope>
    <source>
        <strain evidence="1 2">ATCC 31433</strain>
    </source>
</reference>
<dbReference type="GeneID" id="69000503"/>
<protein>
    <submittedName>
        <fullName evidence="1">Uncharacterized protein</fullName>
    </submittedName>
</protein>
<gene>
    <name evidence="1" type="ORF">BZL54_05990</name>
</gene>
<evidence type="ECO:0000313" key="1">
    <source>
        <dbReference type="EMBL" id="PCE33263.1"/>
    </source>
</evidence>
<comment type="caution">
    <text evidence="1">The sequence shown here is derived from an EMBL/GenBank/DDBJ whole genome shotgun (WGS) entry which is preliminary data.</text>
</comment>
<dbReference type="Proteomes" id="UP000217994">
    <property type="component" value="Unassembled WGS sequence"/>
</dbReference>
<dbReference type="EMBL" id="MTZU01000019">
    <property type="protein sequence ID" value="PCE33263.1"/>
    <property type="molecule type" value="Genomic_DNA"/>
</dbReference>